<keyword evidence="1" id="KW-0479">Metal-binding</keyword>
<evidence type="ECO:0000313" key="6">
    <source>
        <dbReference type="EMBL" id="KAJ7737509.1"/>
    </source>
</evidence>
<proteinExistence type="predicted"/>
<keyword evidence="7" id="KW-1185">Reference proteome</keyword>
<feature type="domain" description="Zinc finger PHD-type" evidence="5">
    <location>
        <begin position="1674"/>
        <end position="1725"/>
    </location>
</feature>
<sequence>MASNAINPNPPAEPVVPEGHLICPTCKQAVNVGSGGEANLKANHQDKPPCLARKHQNELDEKNGPKPEKKKPVFASLQNFFTKPKKLVPSTVPTPLPLYGTPITPSHRSVPVDDNTGGGEPEISAPVRVCAEAQALLVVLKARLELIPAHAPLADASHPLAPFSHNPEDDVELNHRARDVDWEQYIEPMMKRAFGWGNIQPELALDYVRRGSYGLDGFLNFFRYFVEERGLRGHLITGYMEVLLRAMEARFPTASDSAAARPAAKAVSDTEIIRLPSMAEDRYADDDLGNLRPCIGMQLRFPEGKSHHTDYPFGLHRKYSLSWDYYSKGERFYIQSQACTRGLCAAKQSCRPCDKLLSDSVLKGIFQRIQNGTPENIPFAFMPISVLIDSLRRKSDLFRGLKLTRLNDLRALTSKTGQLEEHKQFVMAVASGKVERVAQLVRACLNNHVGIRGLVERYQRACQVLYNPKGFDEDDIMLGLLILRLGGARLAGIVHRAIGLPGLSTLRSHTIIRPLRPSPAMPTQAEIEANIALGAEGEPESTGPRIIVHRVLMLDEIAVEQRPRWDDKTNKILGACRECSHKVSLDLNTAADLEVFFAALDDGDIHLASEATVAAFGALSKDPRVYSPRPCLISGTDKHETGAEHSKLLKKLMDAGYNKRKRGNITYRTICISSDGEAKRGLAMVLQTMTRTLSADHPTPETSIYPLLSPLELMNFRVGEDDITCDKDYRHVVKTLRNLLMRLRGVKVAGCVITPAIIKQHLRANGHSQEQVNSFLNPNDKQDVLLGYQLLKALWSLPLTVKSADPIFVRAHDALRMLGQLGYHLLMPYIFIELDLHQQLVHLSTAAHLLFFLYRDEKAGTSFMANQTYINLMIMIKNVFFCVAKAKMDTPTAEFFIILLGTDRLEVLFGLIRTAIGTDANVDIYQLASRISGLLESVLILARRPQWDRSPRRLKLPMIINEAGEVSANADHITPASWKGDVHVGVVNLLTAWKQGRQKTEELIPRARADFTVCAATAGIDIFAPMGNSLVLSLGEDSPDDFELDPDLYKLPGPPALHHDAEGNASSPKPGEAKPSTDSSYTPDGDVEDALAIAEPQGKFSPYLEIEGKKVTKARALSMMMRFRGQRSSTDRLKRVAGLPSFSSPTMTSGGIIMSDNALGTAAIRIGNPVALIVSCDERYFLAIAQVNNITLTALSVDSISLDLLRDSSARISVQILRLLPATVDDDPTKQHDWCWSSKLEAAICNNVAGNLVQPMNPTVTVLEAGRATYLFDSASLLTVAANIYDQMVPQDFLFIPKVKRTDHFPYRRERRACFIVEHDAQIRGNPDTDVAGACSKCSPAVMLDSNGQRVLEHNAAHILLDPSLANQQPCGICLQPGSVCTLFFTKRRGAKTSRQIDWKLSKCSNPVNFNMKTAMTFSAASPCTNSSVQCPLCDAGLPLVWTYNLAAHYRDEHNRPTGPYTFISDAKDAPLVEYIRSVQEEHLVRARFAARYKKPVAVKSKSKQLLLPISEAHSSRMALRPALDSIPEEAEADVAVREHIARHAVFSAKRADSESETESEGDVNEPSPPSEDEDFGPEIEHDSPGPLPPTYPDVDDEAIEYFDEAPSTRQVEMLALAADLALPNSDEVPAPEDPADVPLPDLPPQQDWDLPLLGGHTSQRGRKRRVRAAAIGTCDCGEVVPEEARGNLESVVECGKIGCETGWYHRACMADESFPKNWFCESCMAQASDESPPLSQNRAPGPGPALSSPMLEQFFARFRAERDPASDNRYEWPDNSDEEDLPPPLEPCQDSDWEDWLPCLCGHTVDLTNVITDGVHAFTRCCVDTCETKWYHLACVVKQDGIPYQCDRCTKKGAIQPRSDDAPAAWNTGVPAHAVTLSAVWKNGRESCEKKLFDH</sequence>
<evidence type="ECO:0000256" key="1">
    <source>
        <dbReference type="ARBA" id="ARBA00022723"/>
    </source>
</evidence>
<accession>A0AAD7IAI0</accession>
<comment type="caution">
    <text evidence="6">The sequence shown here is derived from an EMBL/GenBank/DDBJ whole genome shotgun (WGS) entry which is preliminary data.</text>
</comment>
<feature type="region of interest" description="Disordered" evidence="4">
    <location>
        <begin position="1766"/>
        <end position="1787"/>
    </location>
</feature>
<gene>
    <name evidence="6" type="ORF">B0H16DRAFT_1762357</name>
</gene>
<keyword evidence="3" id="KW-0862">Zinc</keyword>
<dbReference type="InterPro" id="IPR019786">
    <property type="entry name" value="Zinc_finger_PHD-type_CS"/>
</dbReference>
<feature type="region of interest" description="Disordered" evidence="4">
    <location>
        <begin position="1547"/>
        <end position="1595"/>
    </location>
</feature>
<reference evidence="6" key="1">
    <citation type="submission" date="2023-03" db="EMBL/GenBank/DDBJ databases">
        <title>Massive genome expansion in bonnet fungi (Mycena s.s.) driven by repeated elements and novel gene families across ecological guilds.</title>
        <authorList>
            <consortium name="Lawrence Berkeley National Laboratory"/>
            <person name="Harder C.B."/>
            <person name="Miyauchi S."/>
            <person name="Viragh M."/>
            <person name="Kuo A."/>
            <person name="Thoen E."/>
            <person name="Andreopoulos B."/>
            <person name="Lu D."/>
            <person name="Skrede I."/>
            <person name="Drula E."/>
            <person name="Henrissat B."/>
            <person name="Morin E."/>
            <person name="Kohler A."/>
            <person name="Barry K."/>
            <person name="LaButti K."/>
            <person name="Morin E."/>
            <person name="Salamov A."/>
            <person name="Lipzen A."/>
            <person name="Mereny Z."/>
            <person name="Hegedus B."/>
            <person name="Baldrian P."/>
            <person name="Stursova M."/>
            <person name="Weitz H."/>
            <person name="Taylor A."/>
            <person name="Grigoriev I.V."/>
            <person name="Nagy L.G."/>
            <person name="Martin F."/>
            <person name="Kauserud H."/>
        </authorList>
    </citation>
    <scope>NUCLEOTIDE SEQUENCE</scope>
    <source>
        <strain evidence="6">CBHHK182m</strain>
    </source>
</reference>
<dbReference type="Proteomes" id="UP001215598">
    <property type="component" value="Unassembled WGS sequence"/>
</dbReference>
<evidence type="ECO:0000259" key="5">
    <source>
        <dbReference type="SMART" id="SM00249"/>
    </source>
</evidence>
<name>A0AAD7IAI0_9AGAR</name>
<dbReference type="GO" id="GO:0008270">
    <property type="term" value="F:zinc ion binding"/>
    <property type="evidence" value="ECO:0007669"/>
    <property type="project" value="UniProtKB-KW"/>
</dbReference>
<dbReference type="PROSITE" id="PS01359">
    <property type="entry name" value="ZF_PHD_1"/>
    <property type="match status" value="1"/>
</dbReference>
<evidence type="ECO:0000256" key="4">
    <source>
        <dbReference type="SAM" id="MobiDB-lite"/>
    </source>
</evidence>
<evidence type="ECO:0000256" key="3">
    <source>
        <dbReference type="ARBA" id="ARBA00022833"/>
    </source>
</evidence>
<protein>
    <recommendedName>
        <fullName evidence="5">Zinc finger PHD-type domain-containing protein</fullName>
    </recommendedName>
</protein>
<feature type="region of interest" description="Disordered" evidence="4">
    <location>
        <begin position="1043"/>
        <end position="1086"/>
    </location>
</feature>
<dbReference type="EMBL" id="JARKIB010000116">
    <property type="protein sequence ID" value="KAJ7737509.1"/>
    <property type="molecule type" value="Genomic_DNA"/>
</dbReference>
<feature type="region of interest" description="Disordered" evidence="4">
    <location>
        <begin position="1646"/>
        <end position="1665"/>
    </location>
</feature>
<dbReference type="InterPro" id="IPR001965">
    <property type="entry name" value="Znf_PHD"/>
</dbReference>
<evidence type="ECO:0000313" key="7">
    <source>
        <dbReference type="Proteomes" id="UP001215598"/>
    </source>
</evidence>
<organism evidence="6 7">
    <name type="scientific">Mycena metata</name>
    <dbReference type="NCBI Taxonomy" id="1033252"/>
    <lineage>
        <taxon>Eukaryota</taxon>
        <taxon>Fungi</taxon>
        <taxon>Dikarya</taxon>
        <taxon>Basidiomycota</taxon>
        <taxon>Agaricomycotina</taxon>
        <taxon>Agaricomycetes</taxon>
        <taxon>Agaricomycetidae</taxon>
        <taxon>Agaricales</taxon>
        <taxon>Marasmiineae</taxon>
        <taxon>Mycenaceae</taxon>
        <taxon>Mycena</taxon>
    </lineage>
</organism>
<keyword evidence="2" id="KW-0863">Zinc-finger</keyword>
<feature type="domain" description="Zinc finger PHD-type" evidence="5">
    <location>
        <begin position="1799"/>
        <end position="1851"/>
    </location>
</feature>
<dbReference type="SMART" id="SM00249">
    <property type="entry name" value="PHD"/>
    <property type="match status" value="2"/>
</dbReference>
<evidence type="ECO:0000256" key="2">
    <source>
        <dbReference type="ARBA" id="ARBA00022771"/>
    </source>
</evidence>
<feature type="compositionally biased region" description="Acidic residues" evidence="4">
    <location>
        <begin position="1555"/>
        <end position="1564"/>
    </location>
</feature>